<reference evidence="2 3" key="1">
    <citation type="submission" date="2015-01" db="EMBL/GenBank/DDBJ databases">
        <title>Complete genome of Pseudomonas batumici UCM B-321 producer of the batumin antibiotic with strong antistaphilococcal and potential anticancer activity.</title>
        <authorList>
            <person name="Klochko V.V."/>
            <person name="Zelena L.B."/>
            <person name="Elena K.A."/>
            <person name="Reva O.N."/>
        </authorList>
    </citation>
    <scope>NUCLEOTIDE SEQUENCE [LARGE SCALE GENOMIC DNA]</scope>
    <source>
        <strain evidence="2 3">UCM B-321</strain>
    </source>
</reference>
<keyword evidence="3" id="KW-1185">Reference proteome</keyword>
<dbReference type="AlphaFoldDB" id="A0A0C2EGN8"/>
<feature type="region of interest" description="Disordered" evidence="1">
    <location>
        <begin position="1"/>
        <end position="72"/>
    </location>
</feature>
<sequence length="72" mass="7502">MLREGTGYGSGPAWTSGKSESVESDLTNTAPPPVGAGLPAMRPVSLASPIRTPSPASRLLQVQERMGLNDRP</sequence>
<gene>
    <name evidence="2" type="ORF">UCMB321_1162</name>
</gene>
<name>A0A0C2EGN8_9PSED</name>
<organism evidence="2 3">
    <name type="scientific">Pseudomonas batumici</name>
    <dbReference type="NCBI Taxonomy" id="226910"/>
    <lineage>
        <taxon>Bacteria</taxon>
        <taxon>Pseudomonadati</taxon>
        <taxon>Pseudomonadota</taxon>
        <taxon>Gammaproteobacteria</taxon>
        <taxon>Pseudomonadales</taxon>
        <taxon>Pseudomonadaceae</taxon>
        <taxon>Pseudomonas</taxon>
    </lineage>
</organism>
<dbReference type="EMBL" id="JXDG01000011">
    <property type="protein sequence ID" value="KIH85174.1"/>
    <property type="molecule type" value="Genomic_DNA"/>
</dbReference>
<evidence type="ECO:0000313" key="3">
    <source>
        <dbReference type="Proteomes" id="UP000031535"/>
    </source>
</evidence>
<feature type="compositionally biased region" description="Gly residues" evidence="1">
    <location>
        <begin position="1"/>
        <end position="10"/>
    </location>
</feature>
<comment type="caution">
    <text evidence="2">The sequence shown here is derived from an EMBL/GenBank/DDBJ whole genome shotgun (WGS) entry which is preliminary data.</text>
</comment>
<feature type="compositionally biased region" description="Polar residues" evidence="1">
    <location>
        <begin position="16"/>
        <end position="29"/>
    </location>
</feature>
<evidence type="ECO:0000313" key="2">
    <source>
        <dbReference type="EMBL" id="KIH85174.1"/>
    </source>
</evidence>
<evidence type="ECO:0000256" key="1">
    <source>
        <dbReference type="SAM" id="MobiDB-lite"/>
    </source>
</evidence>
<dbReference type="STRING" id="226910.UCMB321_1162"/>
<dbReference type="Proteomes" id="UP000031535">
    <property type="component" value="Unassembled WGS sequence"/>
</dbReference>
<protein>
    <submittedName>
        <fullName evidence="2">Uncharacterized protein</fullName>
    </submittedName>
</protein>
<accession>A0A0C2EGN8</accession>
<proteinExistence type="predicted"/>
<dbReference type="PATRIC" id="fig|226910.6.peg.1154"/>